<protein>
    <recommendedName>
        <fullName evidence="12">Adenylate cyclase</fullName>
    </recommendedName>
</protein>
<evidence type="ECO:0000256" key="3">
    <source>
        <dbReference type="ARBA" id="ARBA00022475"/>
    </source>
</evidence>
<dbReference type="CDD" id="cd07302">
    <property type="entry name" value="CHD"/>
    <property type="match status" value="1"/>
</dbReference>
<dbReference type="Gene3D" id="6.10.340.10">
    <property type="match status" value="1"/>
</dbReference>
<evidence type="ECO:0000313" key="11">
    <source>
        <dbReference type="Proteomes" id="UP000001409"/>
    </source>
</evidence>
<dbReference type="eggNOG" id="COG2972">
    <property type="taxonomic scope" value="Bacteria"/>
</dbReference>
<feature type="transmembrane region" description="Helical" evidence="7">
    <location>
        <begin position="219"/>
        <end position="239"/>
    </location>
</feature>
<feature type="transmembrane region" description="Helical" evidence="7">
    <location>
        <begin position="135"/>
        <end position="159"/>
    </location>
</feature>
<dbReference type="PANTHER" id="PTHR43081:SF17">
    <property type="entry name" value="BLL5647 PROTEIN"/>
    <property type="match status" value="1"/>
</dbReference>
<evidence type="ECO:0000256" key="6">
    <source>
        <dbReference type="ARBA" id="ARBA00023136"/>
    </source>
</evidence>
<dbReference type="SMART" id="SM00044">
    <property type="entry name" value="CYCc"/>
    <property type="match status" value="1"/>
</dbReference>
<keyword evidence="11" id="KW-1185">Reference proteome</keyword>
<dbReference type="HOGENOM" id="CLU_025433_2_1_11"/>
<feature type="transmembrane region" description="Helical" evidence="7">
    <location>
        <begin position="251"/>
        <end position="275"/>
    </location>
</feature>
<keyword evidence="4 7" id="KW-0812">Transmembrane</keyword>
<evidence type="ECO:0000256" key="7">
    <source>
        <dbReference type="SAM" id="Phobius"/>
    </source>
</evidence>
<dbReference type="Pfam" id="PF00672">
    <property type="entry name" value="HAMP"/>
    <property type="match status" value="1"/>
</dbReference>
<keyword evidence="5 7" id="KW-1133">Transmembrane helix</keyword>
<dbReference type="PANTHER" id="PTHR43081">
    <property type="entry name" value="ADENYLATE CYCLASE, TERMINAL-DIFFERENTIATION SPECIFIC-RELATED"/>
    <property type="match status" value="1"/>
</dbReference>
<dbReference type="CDD" id="cd06225">
    <property type="entry name" value="HAMP"/>
    <property type="match status" value="1"/>
</dbReference>
<evidence type="ECO:0000259" key="8">
    <source>
        <dbReference type="PROSITE" id="PS50125"/>
    </source>
</evidence>
<feature type="domain" description="HAMP" evidence="9">
    <location>
        <begin position="275"/>
        <end position="327"/>
    </location>
</feature>
<dbReference type="SUPFAM" id="SSF55073">
    <property type="entry name" value="Nucleotide cyclase"/>
    <property type="match status" value="1"/>
</dbReference>
<dbReference type="AlphaFoldDB" id="Q8FSS2"/>
<dbReference type="STRING" id="196164.gene:10740707"/>
<dbReference type="SMART" id="SM00304">
    <property type="entry name" value="HAMP"/>
    <property type="match status" value="1"/>
</dbReference>
<feature type="transmembrane region" description="Helical" evidence="7">
    <location>
        <begin position="48"/>
        <end position="72"/>
    </location>
</feature>
<feature type="domain" description="Guanylate cyclase" evidence="8">
    <location>
        <begin position="359"/>
        <end position="481"/>
    </location>
</feature>
<comment type="subcellular location">
    <subcellularLocation>
        <location evidence="1">Cell membrane</location>
        <topology evidence="1">Multi-pass membrane protein</topology>
    </subcellularLocation>
</comment>
<dbReference type="Pfam" id="PF00211">
    <property type="entry name" value="Guanylate_cyc"/>
    <property type="match status" value="1"/>
</dbReference>
<name>Q8FSS2_COREF</name>
<evidence type="ECO:0000313" key="10">
    <source>
        <dbReference type="EMBL" id="BAC17120.1"/>
    </source>
</evidence>
<reference evidence="10 11" key="1">
    <citation type="journal article" date="2003" name="Genome Res.">
        <title>Comparative complete genome sequence analysis of the amino acid replacements responsible for the thermostability of Corynebacterium efficiens.</title>
        <authorList>
            <person name="Nishio Y."/>
            <person name="Nakamura Y."/>
            <person name="Kawarabayasi Y."/>
            <person name="Usuda Y."/>
            <person name="Kimura E."/>
            <person name="Sugimoto S."/>
            <person name="Matsui K."/>
            <person name="Yamagishi A."/>
            <person name="Kikuchi H."/>
            <person name="Ikeo K."/>
            <person name="Gojobori T."/>
        </authorList>
    </citation>
    <scope>NUCLEOTIDE SEQUENCE [LARGE SCALE GENOMIC DNA]</scope>
    <source>
        <strain evidence="11">DSM 44549 / YS-314 / AJ 12310 / JCM 11189 / NBRC 100395</strain>
    </source>
</reference>
<dbReference type="KEGG" id="cef:CE0310"/>
<dbReference type="PROSITE" id="PS50885">
    <property type="entry name" value="HAMP"/>
    <property type="match status" value="1"/>
</dbReference>
<keyword evidence="3" id="KW-1003">Cell membrane</keyword>
<evidence type="ECO:0000256" key="5">
    <source>
        <dbReference type="ARBA" id="ARBA00022989"/>
    </source>
</evidence>
<organism evidence="10 11">
    <name type="scientific">Corynebacterium efficiens (strain DSM 44549 / YS-314 / AJ 12310 / JCM 11189 / NBRC 100395)</name>
    <dbReference type="NCBI Taxonomy" id="196164"/>
    <lineage>
        <taxon>Bacteria</taxon>
        <taxon>Bacillati</taxon>
        <taxon>Actinomycetota</taxon>
        <taxon>Actinomycetes</taxon>
        <taxon>Mycobacteriales</taxon>
        <taxon>Corynebacteriaceae</taxon>
        <taxon>Corynebacterium</taxon>
    </lineage>
</organism>
<evidence type="ECO:0000259" key="9">
    <source>
        <dbReference type="PROSITE" id="PS50885"/>
    </source>
</evidence>
<dbReference type="EMBL" id="BA000035">
    <property type="protein sequence ID" value="BAC17120.1"/>
    <property type="molecule type" value="Genomic_DNA"/>
</dbReference>
<keyword evidence="6 7" id="KW-0472">Membrane</keyword>
<evidence type="ECO:0008006" key="12">
    <source>
        <dbReference type="Google" id="ProtNLM"/>
    </source>
</evidence>
<dbReference type="InterPro" id="IPR001054">
    <property type="entry name" value="A/G_cyclase"/>
</dbReference>
<comment type="similarity">
    <text evidence="2">Belongs to the adenylyl cyclase class-3 family.</text>
</comment>
<dbReference type="SUPFAM" id="SSF158472">
    <property type="entry name" value="HAMP domain-like"/>
    <property type="match status" value="1"/>
</dbReference>
<evidence type="ECO:0000256" key="4">
    <source>
        <dbReference type="ARBA" id="ARBA00022692"/>
    </source>
</evidence>
<dbReference type="Gene3D" id="3.30.70.1230">
    <property type="entry name" value="Nucleotide cyclase"/>
    <property type="match status" value="1"/>
</dbReference>
<evidence type="ECO:0000256" key="2">
    <source>
        <dbReference type="ARBA" id="ARBA00005381"/>
    </source>
</evidence>
<sequence length="538" mass="58858">MSKTRELLTTSTVIGWHCRSHVRSHDRVLGMSRLLQALKWLWGTSWPLYAATVLGTNVLGALAIMLFVRYLIPHPTEASFDSDISYLPVVGGVYLVFAVLVGILVTFLMFRPVLDWQRHPDEHDPNMVRNLVMRIPIYQAILCAVVWFIGIIIATAIAATMSTPLAVIVFVSTMLACAVVSLLTFLEAERLVRPVAATALARRYEDSTLEPPVSQRLRMTWVLTIGVPVLGILLMILGYNSGIFGDDASVILPAIISLALAAMVTGYFGTSLAVASVVDPILELQDAIGRVRRGDNDVQVDIYDGSEIGVLQAGFNEMMRGLRERQRVRDLFGRYVGDEVARRALEERPTLGGEDRKVAVLFVDVIGSTTFAVNHAPEEVVEALNEFFERVVEVIHRNKGVINKFQGDAALAIFGAPLPLSDATGHALAAARELRIELKDLQLKAGIGVAAGHVVAGHIGGHDRFEYTVIGDAVNQAARLTEIAKTTPGRTVTNAATLREANEAEQARWTLMKSVELRGRGEMTQLARPIRATLADRS</sequence>
<dbReference type="PROSITE" id="PS50125">
    <property type="entry name" value="GUANYLATE_CYCLASE_2"/>
    <property type="match status" value="1"/>
</dbReference>
<dbReference type="InterPro" id="IPR050697">
    <property type="entry name" value="Adenylyl/Guanylyl_Cyclase_3/4"/>
</dbReference>
<dbReference type="GO" id="GO:0004016">
    <property type="term" value="F:adenylate cyclase activity"/>
    <property type="evidence" value="ECO:0007669"/>
    <property type="project" value="UniProtKB-ARBA"/>
</dbReference>
<dbReference type="GO" id="GO:0035556">
    <property type="term" value="P:intracellular signal transduction"/>
    <property type="evidence" value="ECO:0007669"/>
    <property type="project" value="InterPro"/>
</dbReference>
<feature type="transmembrane region" description="Helical" evidence="7">
    <location>
        <begin position="92"/>
        <end position="114"/>
    </location>
</feature>
<evidence type="ECO:0000256" key="1">
    <source>
        <dbReference type="ARBA" id="ARBA00004651"/>
    </source>
</evidence>
<dbReference type="InterPro" id="IPR003660">
    <property type="entry name" value="HAMP_dom"/>
</dbReference>
<dbReference type="Proteomes" id="UP000001409">
    <property type="component" value="Chromosome"/>
</dbReference>
<dbReference type="InterPro" id="IPR029787">
    <property type="entry name" value="Nucleotide_cyclase"/>
</dbReference>
<dbReference type="eggNOG" id="COG2114">
    <property type="taxonomic scope" value="Bacteria"/>
</dbReference>
<accession>Q8FSS2</accession>
<proteinExistence type="inferred from homology"/>
<dbReference type="GO" id="GO:0005886">
    <property type="term" value="C:plasma membrane"/>
    <property type="evidence" value="ECO:0007669"/>
    <property type="project" value="UniProtKB-SubCell"/>
</dbReference>
<feature type="transmembrane region" description="Helical" evidence="7">
    <location>
        <begin position="165"/>
        <end position="186"/>
    </location>
</feature>
<dbReference type="GO" id="GO:0006171">
    <property type="term" value="P:cAMP biosynthetic process"/>
    <property type="evidence" value="ECO:0007669"/>
    <property type="project" value="TreeGrafter"/>
</dbReference>